<protein>
    <submittedName>
        <fullName evidence="12">Uncharacterized protein</fullName>
    </submittedName>
</protein>
<evidence type="ECO:0000256" key="5">
    <source>
        <dbReference type="ARBA" id="ARBA00022759"/>
    </source>
</evidence>
<feature type="compositionally biased region" description="Low complexity" evidence="9">
    <location>
        <begin position="580"/>
        <end position="594"/>
    </location>
</feature>
<evidence type="ECO:0000256" key="9">
    <source>
        <dbReference type="SAM" id="MobiDB-lite"/>
    </source>
</evidence>
<name>A0A1E3VU43_9HYPH</name>
<dbReference type="GO" id="GO:0046872">
    <property type="term" value="F:metal ion binding"/>
    <property type="evidence" value="ECO:0007669"/>
    <property type="project" value="UniProtKB-KW"/>
</dbReference>
<reference evidence="12 13" key="1">
    <citation type="journal article" date="2016" name="Environ. Microbiol.">
        <title>New Methyloceanibacter diversity from North Sea sediments includes methanotroph containing solely the soluble methane monooxygenase.</title>
        <authorList>
            <person name="Vekeman B."/>
            <person name="Kerckhof F.M."/>
            <person name="Cremers G."/>
            <person name="de Vos P."/>
            <person name="Vandamme P."/>
            <person name="Boon N."/>
            <person name="Op den Camp H.J."/>
            <person name="Heylen K."/>
        </authorList>
    </citation>
    <scope>NUCLEOTIDE SEQUENCE [LARGE SCALE GENOMIC DNA]</scope>
    <source>
        <strain evidence="12 13">R-67175</strain>
    </source>
</reference>
<organism evidence="12 13">
    <name type="scientific">Methyloceanibacter superfactus</name>
    <dbReference type="NCBI Taxonomy" id="1774969"/>
    <lineage>
        <taxon>Bacteria</taxon>
        <taxon>Pseudomonadati</taxon>
        <taxon>Pseudomonadota</taxon>
        <taxon>Alphaproteobacteria</taxon>
        <taxon>Hyphomicrobiales</taxon>
        <taxon>Hyphomicrobiaceae</taxon>
        <taxon>Methyloceanibacter</taxon>
    </lineage>
</organism>
<evidence type="ECO:0000313" key="12">
    <source>
        <dbReference type="EMBL" id="ODR97070.1"/>
    </source>
</evidence>
<dbReference type="PANTHER" id="PTHR30001">
    <property type="entry name" value="RIBONUCLEASE"/>
    <property type="match status" value="1"/>
</dbReference>
<keyword evidence="7" id="KW-0460">Magnesium</keyword>
<dbReference type="InterPro" id="IPR012340">
    <property type="entry name" value="NA-bd_OB-fold"/>
</dbReference>
<sequence length="769" mass="85991">MPAVAKFELDDEEEIDTTPRDESSDVVMEAADLTHMVSEPAEHGDETEAHDEDDDHGHDDDDHDEDDDHDHDGDDEQNGASLKDGNGDSVESVGSEDALEELPERTPRRRGRRSYKIQEVIRRRQIILVQVVKEERGNKGAALTTYLSLAGRYTVLMPNTARGGGISRKITQPTDRKRLREIAGELEVPEGMGLIIRTAGAQRTKTEIKRDYDYLLRLWETVRDLTLESTAPALVYEEGSLIKRSIRDLYNKDIDEVLVAGDDAYRDAKDFMRMLMPSHAKNVKPYKEPEPIFIRYQVERQLAAMFSPQVTLKSGGYIVINQTEALVSVDVNSGKATREHNIEDTALKTNLEASEELARQLRLRDLAGLIVIDFIDMDERRNNRLVEKRLKDSLRNDRARIQVGRISHFGLLEMSRQRLRTGMLEGSTTACPICQGTGIVRSVESVALDILRSIEDRLITDGVMPLAATTAVEVALYILNQKRAHLKDIEARYQVPITVTADKEMHISQYVIERGAEGAFINGDSAVVQMDWAHHREEGTAPSAEPTSEGDGEQAKRRSRRRRRAAVAKAARMPSGRASRPATTTPPRMTTRPPRTWRKRPAKPVRRPTRDGRRDPGTAGRPVAEAAAAAGAAVPASVRRPRPARKANARPKAMASPPRGLRLSRRRLTRIVPRPSLRSGPTARITDASPSRMRPPTKQRHPNRASRSPCSAWRPRARSHCRHRQQAPKVKPPRSPQAAVEAGGRAVRTQSRIQRSVRGAPRRASFISA</sequence>
<dbReference type="GO" id="GO:0016787">
    <property type="term" value="F:hydrolase activity"/>
    <property type="evidence" value="ECO:0007669"/>
    <property type="project" value="UniProtKB-KW"/>
</dbReference>
<evidence type="ECO:0000256" key="7">
    <source>
        <dbReference type="ARBA" id="ARBA00022842"/>
    </source>
</evidence>
<dbReference type="InterPro" id="IPR048583">
    <property type="entry name" value="RNase_E_G_thioredoxin-like"/>
</dbReference>
<comment type="caution">
    <text evidence="12">The sequence shown here is derived from an EMBL/GenBank/DDBJ whole genome shotgun (WGS) entry which is preliminary data.</text>
</comment>
<evidence type="ECO:0000256" key="2">
    <source>
        <dbReference type="ARBA" id="ARBA00022490"/>
    </source>
</evidence>
<feature type="compositionally biased region" description="Basic residues" evidence="9">
    <location>
        <begin position="639"/>
        <end position="649"/>
    </location>
</feature>
<keyword evidence="6" id="KW-0378">Hydrolase</keyword>
<dbReference type="GO" id="GO:0006364">
    <property type="term" value="P:rRNA processing"/>
    <property type="evidence" value="ECO:0007669"/>
    <property type="project" value="TreeGrafter"/>
</dbReference>
<feature type="domain" description="RNA-binding protein AU-1/Ribonuclease E/G" evidence="10">
    <location>
        <begin position="148"/>
        <end position="418"/>
    </location>
</feature>
<comment type="cofactor">
    <cofactor evidence="1">
        <name>Mg(2+)</name>
        <dbReference type="ChEBI" id="CHEBI:18420"/>
    </cofactor>
</comment>
<evidence type="ECO:0000259" key="11">
    <source>
        <dbReference type="Pfam" id="PF20833"/>
    </source>
</evidence>
<dbReference type="InterPro" id="IPR019307">
    <property type="entry name" value="RNA-bd_AU-1/RNase_E/G"/>
</dbReference>
<feature type="compositionally biased region" description="Low complexity" evidence="9">
    <location>
        <begin position="617"/>
        <end position="638"/>
    </location>
</feature>
<dbReference type="AlphaFoldDB" id="A0A1E3VU43"/>
<keyword evidence="13" id="KW-1185">Reference proteome</keyword>
<feature type="compositionally biased region" description="Basic residues" evidence="9">
    <location>
        <begin position="557"/>
        <end position="566"/>
    </location>
</feature>
<feature type="compositionally biased region" description="Low complexity" evidence="9">
    <location>
        <begin position="650"/>
        <end position="661"/>
    </location>
</feature>
<dbReference type="Gene3D" id="2.40.50.140">
    <property type="entry name" value="Nucleic acid-binding proteins"/>
    <property type="match status" value="1"/>
</dbReference>
<feature type="compositionally biased region" description="Acidic residues" evidence="9">
    <location>
        <begin position="61"/>
        <end position="77"/>
    </location>
</feature>
<dbReference type="Pfam" id="PF20833">
    <property type="entry name" value="RNase_E_G_Thio"/>
    <property type="match status" value="1"/>
</dbReference>
<accession>A0A1E3VU43</accession>
<evidence type="ECO:0000256" key="1">
    <source>
        <dbReference type="ARBA" id="ARBA00001946"/>
    </source>
</evidence>
<dbReference type="InterPro" id="IPR004659">
    <property type="entry name" value="RNase_E/G"/>
</dbReference>
<keyword evidence="3" id="KW-0540">Nuclease</keyword>
<dbReference type="NCBIfam" id="TIGR00757">
    <property type="entry name" value="RNaseEG"/>
    <property type="match status" value="1"/>
</dbReference>
<evidence type="ECO:0000259" key="10">
    <source>
        <dbReference type="Pfam" id="PF10150"/>
    </source>
</evidence>
<dbReference type="GO" id="GO:0004540">
    <property type="term" value="F:RNA nuclease activity"/>
    <property type="evidence" value="ECO:0007669"/>
    <property type="project" value="InterPro"/>
</dbReference>
<keyword evidence="4" id="KW-0479">Metal-binding</keyword>
<dbReference type="GO" id="GO:0004519">
    <property type="term" value="F:endonuclease activity"/>
    <property type="evidence" value="ECO:0007669"/>
    <property type="project" value="UniProtKB-KW"/>
</dbReference>
<dbReference type="Gene3D" id="3.40.1260.20">
    <property type="entry name" value="Ribonuclease E, catalytic domain"/>
    <property type="match status" value="1"/>
</dbReference>
<dbReference type="STRING" id="1774969.AUC69_13235"/>
<evidence type="ECO:0000256" key="6">
    <source>
        <dbReference type="ARBA" id="ARBA00022801"/>
    </source>
</evidence>
<keyword evidence="2" id="KW-0963">Cytoplasm</keyword>
<feature type="compositionally biased region" description="Basic residues" evidence="9">
    <location>
        <begin position="595"/>
        <end position="607"/>
    </location>
</feature>
<proteinExistence type="predicted"/>
<evidence type="ECO:0000256" key="4">
    <source>
        <dbReference type="ARBA" id="ARBA00022723"/>
    </source>
</evidence>
<gene>
    <name evidence="12" type="ORF">AUC69_13235</name>
</gene>
<dbReference type="GO" id="GO:0005737">
    <property type="term" value="C:cytoplasm"/>
    <property type="evidence" value="ECO:0007669"/>
    <property type="project" value="TreeGrafter"/>
</dbReference>
<feature type="region of interest" description="Disordered" evidence="9">
    <location>
        <begin position="536"/>
        <end position="769"/>
    </location>
</feature>
<feature type="compositionally biased region" description="Basic residues" evidence="9">
    <location>
        <begin position="695"/>
        <end position="704"/>
    </location>
</feature>
<evidence type="ECO:0000256" key="3">
    <source>
        <dbReference type="ARBA" id="ARBA00022722"/>
    </source>
</evidence>
<dbReference type="PANTHER" id="PTHR30001:SF1">
    <property type="entry name" value="RIBONUCLEASE E_G-LIKE PROTEIN, CHLOROPLASTIC"/>
    <property type="match status" value="1"/>
</dbReference>
<dbReference type="Proteomes" id="UP000094472">
    <property type="component" value="Unassembled WGS sequence"/>
</dbReference>
<keyword evidence="5" id="KW-0255">Endonuclease</keyword>
<keyword evidence="8" id="KW-0694">RNA-binding</keyword>
<evidence type="ECO:0000313" key="13">
    <source>
        <dbReference type="Proteomes" id="UP000094472"/>
    </source>
</evidence>
<feature type="domain" description="RNase E/G thioredoxin-like" evidence="11">
    <location>
        <begin position="431"/>
        <end position="514"/>
    </location>
</feature>
<feature type="compositionally biased region" description="Basic residues" evidence="9">
    <location>
        <begin position="715"/>
        <end position="726"/>
    </location>
</feature>
<dbReference type="Pfam" id="PF10150">
    <property type="entry name" value="RNase_E_G"/>
    <property type="match status" value="1"/>
</dbReference>
<evidence type="ECO:0000256" key="8">
    <source>
        <dbReference type="ARBA" id="ARBA00022884"/>
    </source>
</evidence>
<dbReference type="GO" id="GO:0003723">
    <property type="term" value="F:RNA binding"/>
    <property type="evidence" value="ECO:0007669"/>
    <property type="project" value="UniProtKB-KW"/>
</dbReference>
<dbReference type="EMBL" id="LPWF01000027">
    <property type="protein sequence ID" value="ODR97070.1"/>
    <property type="molecule type" value="Genomic_DNA"/>
</dbReference>
<feature type="region of interest" description="Disordered" evidence="9">
    <location>
        <begin position="1"/>
        <end position="114"/>
    </location>
</feature>